<dbReference type="InterPro" id="IPR053147">
    <property type="entry name" value="Hsp_HslJ-like"/>
</dbReference>
<evidence type="ECO:0000256" key="2">
    <source>
        <dbReference type="ARBA" id="ARBA00023136"/>
    </source>
</evidence>
<dbReference type="RefSeq" id="WP_110528550.1">
    <property type="nucleotide sequence ID" value="NZ_QKOE01000020.1"/>
</dbReference>
<keyword evidence="1 5" id="KW-0732">Signal</keyword>
<dbReference type="Gene3D" id="2.40.128.270">
    <property type="match status" value="1"/>
</dbReference>
<dbReference type="Gene3D" id="2.40.128.200">
    <property type="match status" value="1"/>
</dbReference>
<dbReference type="PANTHER" id="PTHR35535">
    <property type="entry name" value="HEAT SHOCK PROTEIN HSLJ"/>
    <property type="match status" value="1"/>
</dbReference>
<dbReference type="SUPFAM" id="SSF141488">
    <property type="entry name" value="YdhA-like"/>
    <property type="match status" value="1"/>
</dbReference>
<dbReference type="Proteomes" id="UP000248259">
    <property type="component" value="Unassembled WGS sequence"/>
</dbReference>
<dbReference type="InterPro" id="IPR039366">
    <property type="entry name" value="Pilotin"/>
</dbReference>
<dbReference type="Pfam" id="PF03724">
    <property type="entry name" value="META"/>
    <property type="match status" value="1"/>
</dbReference>
<dbReference type="AlphaFoldDB" id="A0A323V3Z8"/>
<keyword evidence="9" id="KW-1185">Reference proteome</keyword>
<dbReference type="OrthoDB" id="423130at2"/>
<feature type="domain" description="DUF306" evidence="6">
    <location>
        <begin position="332"/>
        <end position="435"/>
    </location>
</feature>
<keyword evidence="3" id="KW-0564">Palmitate</keyword>
<keyword evidence="2" id="KW-0472">Membrane</keyword>
<evidence type="ECO:0000259" key="6">
    <source>
        <dbReference type="Pfam" id="PF03724"/>
    </source>
</evidence>
<gene>
    <name evidence="8" type="ORF">DNK49_19340</name>
</gene>
<reference evidence="8 9" key="1">
    <citation type="submission" date="2018-06" db="EMBL/GenBank/DDBJ databases">
        <title>Azoarcus communis strain SWub3 genome.</title>
        <authorList>
            <person name="Zorraquino Salvo V."/>
            <person name="Toubiana D."/>
            <person name="Blumwald E."/>
        </authorList>
    </citation>
    <scope>NUCLEOTIDE SEQUENCE [LARGE SCALE GENOMIC DNA]</scope>
    <source>
        <strain evidence="8 9">SWub3</strain>
    </source>
</reference>
<accession>A0A323V3Z8</accession>
<proteinExistence type="predicted"/>
<protein>
    <recommendedName>
        <fullName evidence="10">DUF306 domain-containing protein</fullName>
    </recommendedName>
</protein>
<dbReference type="EMBL" id="QKOE01000020">
    <property type="protein sequence ID" value="PZA14868.1"/>
    <property type="molecule type" value="Genomic_DNA"/>
</dbReference>
<evidence type="ECO:0000313" key="8">
    <source>
        <dbReference type="EMBL" id="PZA14868.1"/>
    </source>
</evidence>
<dbReference type="PROSITE" id="PS51257">
    <property type="entry name" value="PROKAR_LIPOPROTEIN"/>
    <property type="match status" value="1"/>
</dbReference>
<dbReference type="InterPro" id="IPR036328">
    <property type="entry name" value="MliC_sf"/>
</dbReference>
<evidence type="ECO:0008006" key="10">
    <source>
        <dbReference type="Google" id="ProtNLM"/>
    </source>
</evidence>
<evidence type="ECO:0000313" key="9">
    <source>
        <dbReference type="Proteomes" id="UP000248259"/>
    </source>
</evidence>
<dbReference type="Pfam" id="PF09619">
    <property type="entry name" value="YscW"/>
    <property type="match status" value="1"/>
</dbReference>
<comment type="caution">
    <text evidence="8">The sequence shown here is derived from an EMBL/GenBank/DDBJ whole genome shotgun (WGS) entry which is preliminary data.</text>
</comment>
<feature type="signal peptide" evidence="5">
    <location>
        <begin position="1"/>
        <end position="22"/>
    </location>
</feature>
<evidence type="ECO:0000256" key="4">
    <source>
        <dbReference type="ARBA" id="ARBA00023288"/>
    </source>
</evidence>
<sequence>MRASRRLVLMLGVLMAACSNLPVPPEPAGAGVAAELEDAKAARQVISGHLLYRERIALPPDSLAVIELRETPAGQGRVLAEQRIVLRGQQVPIGFALQVDPARIPAGVVPAVRAGVVVAGRPAWVSEAVPIEPARLSQDLGPLLMRQVVQVELSRRMRCGELEIQLGFAESSMRLLARGEAHELRIAPSASGARYVGVDDPATEFWNKGTKAQLSVRGTSFPECVELTQPLPPLPEAFRAQGNEPAWLLELGQERLRLTLEMGARHIERPLPPAMRSTDTTRYFSRDGGPDLLVEIQTRRCADSMTGMPYPETVRVAFENRHYEGCGGDPASLLQGVWQVEDLDGRGIVDRSQMTLEFGVDGRVSGHASCNRFNGGYTLTGEGLSFSRLASTMMACPPALMQQEQAFLSLLPDVIRFELSDEGALRLHAADGRQLTARRR</sequence>
<organism evidence="8 9">
    <name type="scientific">Parazoarcus communis SWub3 = DSM 12120</name>
    <dbReference type="NCBI Taxonomy" id="1121029"/>
    <lineage>
        <taxon>Bacteria</taxon>
        <taxon>Pseudomonadati</taxon>
        <taxon>Pseudomonadota</taxon>
        <taxon>Betaproteobacteria</taxon>
        <taxon>Rhodocyclales</taxon>
        <taxon>Zoogloeaceae</taxon>
        <taxon>Parazoarcus</taxon>
    </lineage>
</organism>
<evidence type="ECO:0000256" key="1">
    <source>
        <dbReference type="ARBA" id="ARBA00022729"/>
    </source>
</evidence>
<dbReference type="InterPro" id="IPR005184">
    <property type="entry name" value="DUF306_Meta_HslJ"/>
</dbReference>
<name>A0A323V3Z8_9RHOO</name>
<dbReference type="InterPro" id="IPR038670">
    <property type="entry name" value="HslJ-like_sf"/>
</dbReference>
<evidence type="ECO:0000259" key="7">
    <source>
        <dbReference type="Pfam" id="PF09864"/>
    </source>
</evidence>
<dbReference type="InterPro" id="IPR018660">
    <property type="entry name" value="MliC"/>
</dbReference>
<evidence type="ECO:0000256" key="5">
    <source>
        <dbReference type="SAM" id="SignalP"/>
    </source>
</evidence>
<keyword evidence="4" id="KW-0449">Lipoprotein</keyword>
<dbReference type="Pfam" id="PF09864">
    <property type="entry name" value="MliC"/>
    <property type="match status" value="1"/>
</dbReference>
<feature type="domain" description="C-type lysozyme inhibitor" evidence="7">
    <location>
        <begin position="159"/>
        <end position="219"/>
    </location>
</feature>
<feature type="chain" id="PRO_5016255771" description="DUF306 domain-containing protein" evidence="5">
    <location>
        <begin position="23"/>
        <end position="440"/>
    </location>
</feature>
<evidence type="ECO:0000256" key="3">
    <source>
        <dbReference type="ARBA" id="ARBA00023139"/>
    </source>
</evidence>
<dbReference type="PANTHER" id="PTHR35535:SF1">
    <property type="entry name" value="HEAT SHOCK PROTEIN HSLJ"/>
    <property type="match status" value="1"/>
</dbReference>